<dbReference type="Gene3D" id="3.40.50.1820">
    <property type="entry name" value="alpha/beta hydrolase"/>
    <property type="match status" value="1"/>
</dbReference>
<dbReference type="InterPro" id="IPR052558">
    <property type="entry name" value="Siderophore_Hydrolase_D"/>
</dbReference>
<keyword evidence="4" id="KW-1185">Reference proteome</keyword>
<dbReference type="Proteomes" id="UP001601058">
    <property type="component" value="Unassembled WGS sequence"/>
</dbReference>
<organism evidence="3 4">
    <name type="scientific">Cytobacillus mangrovibacter</name>
    <dbReference type="NCBI Taxonomy" id="3299024"/>
    <lineage>
        <taxon>Bacteria</taxon>
        <taxon>Bacillati</taxon>
        <taxon>Bacillota</taxon>
        <taxon>Bacilli</taxon>
        <taxon>Bacillales</taxon>
        <taxon>Bacillaceae</taxon>
        <taxon>Cytobacillus</taxon>
    </lineage>
</organism>
<dbReference type="SUPFAM" id="SSF53474">
    <property type="entry name" value="alpha/beta-Hydrolases"/>
    <property type="match status" value="1"/>
</dbReference>
<dbReference type="GO" id="GO:0016787">
    <property type="term" value="F:hydrolase activity"/>
    <property type="evidence" value="ECO:0007669"/>
    <property type="project" value="UniProtKB-KW"/>
</dbReference>
<evidence type="ECO:0000256" key="2">
    <source>
        <dbReference type="ARBA" id="ARBA00022801"/>
    </source>
</evidence>
<reference evidence="3 4" key="1">
    <citation type="submission" date="2024-08" db="EMBL/GenBank/DDBJ databases">
        <title>Two novel Cytobacillus novel species.</title>
        <authorList>
            <person name="Liu G."/>
        </authorList>
    </citation>
    <scope>NUCLEOTIDE SEQUENCE [LARGE SCALE GENOMIC DNA]</scope>
    <source>
        <strain evidence="3 4">FJAT-53684</strain>
    </source>
</reference>
<evidence type="ECO:0000256" key="1">
    <source>
        <dbReference type="ARBA" id="ARBA00005622"/>
    </source>
</evidence>
<evidence type="ECO:0000313" key="4">
    <source>
        <dbReference type="Proteomes" id="UP001601058"/>
    </source>
</evidence>
<keyword evidence="2 3" id="KW-0378">Hydrolase</keyword>
<dbReference type="PANTHER" id="PTHR40841:SF2">
    <property type="entry name" value="SIDEROPHORE-DEGRADING ESTERASE (EUROFUNG)"/>
    <property type="match status" value="1"/>
</dbReference>
<comment type="caution">
    <text evidence="3">The sequence shown here is derived from an EMBL/GenBank/DDBJ whole genome shotgun (WGS) entry which is preliminary data.</text>
</comment>
<proteinExistence type="inferred from homology"/>
<accession>A0ABW6K4S4</accession>
<gene>
    <name evidence="3" type="ORF">ACFYKT_15415</name>
</gene>
<dbReference type="RefSeq" id="WP_389221424.1">
    <property type="nucleotide sequence ID" value="NZ_JBIACJ010000008.1"/>
</dbReference>
<dbReference type="Pfam" id="PF00756">
    <property type="entry name" value="Esterase"/>
    <property type="match status" value="1"/>
</dbReference>
<protein>
    <submittedName>
        <fullName evidence="3">Alpha/beta hydrolase</fullName>
    </submittedName>
</protein>
<name>A0ABW6K4S4_9BACI</name>
<comment type="similarity">
    <text evidence="1">Belongs to the esterase D family.</text>
</comment>
<dbReference type="EMBL" id="JBIACJ010000008">
    <property type="protein sequence ID" value="MFE8697727.1"/>
    <property type="molecule type" value="Genomic_DNA"/>
</dbReference>
<dbReference type="InterPro" id="IPR000801">
    <property type="entry name" value="Esterase-like"/>
</dbReference>
<evidence type="ECO:0000313" key="3">
    <source>
        <dbReference type="EMBL" id="MFE8697727.1"/>
    </source>
</evidence>
<dbReference type="PANTHER" id="PTHR40841">
    <property type="entry name" value="SIDEROPHORE TRIACETYLFUSARININE C ESTERASE"/>
    <property type="match status" value="1"/>
</dbReference>
<dbReference type="InterPro" id="IPR029058">
    <property type="entry name" value="AB_hydrolase_fold"/>
</dbReference>
<sequence length="270" mass="30878">MNKTCPPYSIPGTEQWHMVSQEREQEYQIFMYKPKGPAPIQGFPVLYLLDANALFGSVVEAVRLQTRKPHGFEPIVVVGIGYQTDEPFDLKGRFWDYTVQATNEELPLRKNGMQWPEVGGADSFIHFIENQLKPVIESKLEIDRERQALFGHSLGGFFTLYSLFNTPDLFQTYIAGSPSIWWKNNYINTLEDSFFQKLKDRNSSGEKALLIGIGAEEKGIMVEDAEQMYARLSAWNLPNFQVSLRIFQEEGHVTVLHPLISRALAVFLKP</sequence>